<dbReference type="Gene3D" id="2.40.128.420">
    <property type="match status" value="1"/>
</dbReference>
<dbReference type="InterPro" id="IPR013728">
    <property type="entry name" value="BT_3987-like_N"/>
</dbReference>
<gene>
    <name evidence="3" type="ORF">GAN93_07905</name>
</gene>
<dbReference type="AlphaFoldDB" id="A0A7J5JS98"/>
<dbReference type="InterPro" id="IPR040580">
    <property type="entry name" value="DUF5627"/>
</dbReference>
<dbReference type="Pfam" id="PF18620">
    <property type="entry name" value="DUF5627"/>
    <property type="match status" value="1"/>
</dbReference>
<evidence type="ECO:0000313" key="4">
    <source>
        <dbReference type="Proteomes" id="UP000460317"/>
    </source>
</evidence>
<evidence type="ECO:0000313" key="3">
    <source>
        <dbReference type="EMBL" id="KAB4453638.1"/>
    </source>
</evidence>
<accession>A0A7J5JS98</accession>
<dbReference type="Pfam" id="PF08522">
    <property type="entry name" value="BT_3987-like_N"/>
    <property type="match status" value="1"/>
</dbReference>
<feature type="domain" description="BT-3987-like N-terminal" evidence="1">
    <location>
        <begin position="31"/>
        <end position="157"/>
    </location>
</feature>
<dbReference type="Proteomes" id="UP000460317">
    <property type="component" value="Unassembled WGS sequence"/>
</dbReference>
<proteinExistence type="predicted"/>
<dbReference type="EMBL" id="WCSB01000005">
    <property type="protein sequence ID" value="KAB4453638.1"/>
    <property type="molecule type" value="Genomic_DNA"/>
</dbReference>
<dbReference type="RefSeq" id="WP_130041501.1">
    <property type="nucleotide sequence ID" value="NZ_RCXW01000005.1"/>
</dbReference>
<sequence>MKKIYILALMTLGLVSCHNQDWEFDDYGTRTVYFAYQYPVRVITLGEDPSVDNSLDNEHKCKIMATTGGGYSNGNDISIGIEVDNSLVNGFIFKNSNEPIKAMPSEYYSLASDKIRIPSGQIIGGVEVQLTEAFFADPLSIKNTYVIPLRMTDVQNADSILQGVPLVENPKTCIASDWSVVPKNYILYAIKYMNPWHAYYLRRGKDMITGKTGYEALSQTVVRHNQYVEKDETCELTTRSMKEVELALNAKDESGNNIPYTVVLQFDDENNCQVKSASADYIITGSGKFVVDGDKKSWGNEDRDVIYLDYKVELPQMTCHTLDTLVVHYRGVIKEEFTPILQ</sequence>
<protein>
    <submittedName>
        <fullName evidence="3">DUF1735 domain-containing protein</fullName>
    </submittedName>
</protein>
<comment type="caution">
    <text evidence="3">The sequence shown here is derived from an EMBL/GenBank/DDBJ whole genome shotgun (WGS) entry which is preliminary data.</text>
</comment>
<reference evidence="3 4" key="1">
    <citation type="journal article" date="2019" name="Nat. Med.">
        <title>A library of human gut bacterial isolates paired with longitudinal multiomics data enables mechanistic microbiome research.</title>
        <authorList>
            <person name="Poyet M."/>
            <person name="Groussin M."/>
            <person name="Gibbons S.M."/>
            <person name="Avila-Pacheco J."/>
            <person name="Jiang X."/>
            <person name="Kearney S.M."/>
            <person name="Perrotta A.R."/>
            <person name="Berdy B."/>
            <person name="Zhao S."/>
            <person name="Lieberman T.D."/>
            <person name="Swanson P.K."/>
            <person name="Smith M."/>
            <person name="Roesemann S."/>
            <person name="Alexander J.E."/>
            <person name="Rich S.A."/>
            <person name="Livny J."/>
            <person name="Vlamakis H."/>
            <person name="Clish C."/>
            <person name="Bullock K."/>
            <person name="Deik A."/>
            <person name="Scott J."/>
            <person name="Pierce K.A."/>
            <person name="Xavier R.J."/>
            <person name="Alm E.J."/>
        </authorList>
    </citation>
    <scope>NUCLEOTIDE SEQUENCE [LARGE SCALE GENOMIC DNA]</scope>
    <source>
        <strain evidence="3 4">BIOML-A165</strain>
    </source>
</reference>
<dbReference type="PROSITE" id="PS51257">
    <property type="entry name" value="PROKAR_LIPOPROTEIN"/>
    <property type="match status" value="1"/>
</dbReference>
<evidence type="ECO:0000259" key="1">
    <source>
        <dbReference type="Pfam" id="PF08522"/>
    </source>
</evidence>
<feature type="domain" description="DUF5627" evidence="2">
    <location>
        <begin position="195"/>
        <end position="331"/>
    </location>
</feature>
<organism evidence="3 4">
    <name type="scientific">Bacteroides thetaiotaomicron</name>
    <dbReference type="NCBI Taxonomy" id="818"/>
    <lineage>
        <taxon>Bacteria</taxon>
        <taxon>Pseudomonadati</taxon>
        <taxon>Bacteroidota</taxon>
        <taxon>Bacteroidia</taxon>
        <taxon>Bacteroidales</taxon>
        <taxon>Bacteroidaceae</taxon>
        <taxon>Bacteroides</taxon>
    </lineage>
</organism>
<dbReference type="Gene3D" id="2.60.40.1740">
    <property type="entry name" value="hypothetical protein (bacova_03559)"/>
    <property type="match status" value="1"/>
</dbReference>
<evidence type="ECO:0000259" key="2">
    <source>
        <dbReference type="Pfam" id="PF18620"/>
    </source>
</evidence>
<name>A0A7J5JS98_BACT4</name>